<proteinExistence type="inferred from homology"/>
<feature type="region of interest" description="Disordered" evidence="9">
    <location>
        <begin position="1"/>
        <end position="102"/>
    </location>
</feature>
<feature type="transmembrane region" description="Helical" evidence="10">
    <location>
        <begin position="232"/>
        <end position="253"/>
    </location>
</feature>
<dbReference type="EMBL" id="KZ613540">
    <property type="protein sequence ID" value="PMD12890.1"/>
    <property type="molecule type" value="Genomic_DNA"/>
</dbReference>
<feature type="transmembrane region" description="Helical" evidence="10">
    <location>
        <begin position="156"/>
        <end position="173"/>
    </location>
</feature>
<evidence type="ECO:0000256" key="10">
    <source>
        <dbReference type="SAM" id="Phobius"/>
    </source>
</evidence>
<feature type="transmembrane region" description="Helical" evidence="10">
    <location>
        <begin position="794"/>
        <end position="810"/>
    </location>
</feature>
<evidence type="ECO:0000256" key="1">
    <source>
        <dbReference type="ARBA" id="ARBA00004141"/>
    </source>
</evidence>
<protein>
    <submittedName>
        <fullName evidence="11">Putative oligopeptide transporter</fullName>
    </submittedName>
</protein>
<evidence type="ECO:0000256" key="4">
    <source>
        <dbReference type="ARBA" id="ARBA00022692"/>
    </source>
</evidence>
<feature type="transmembrane region" description="Helical" evidence="10">
    <location>
        <begin position="265"/>
        <end position="289"/>
    </location>
</feature>
<keyword evidence="12" id="KW-1185">Reference proteome</keyword>
<dbReference type="InterPro" id="IPR004648">
    <property type="entry name" value="Oligpept_transpt"/>
</dbReference>
<dbReference type="Proteomes" id="UP000235672">
    <property type="component" value="Unassembled WGS sequence"/>
</dbReference>
<feature type="transmembrane region" description="Helical" evidence="10">
    <location>
        <begin position="326"/>
        <end position="356"/>
    </location>
</feature>
<feature type="compositionally biased region" description="Low complexity" evidence="9">
    <location>
        <begin position="86"/>
        <end position="101"/>
    </location>
</feature>
<organism evidence="11 12">
    <name type="scientific">Hyaloscypha hepaticicola</name>
    <dbReference type="NCBI Taxonomy" id="2082293"/>
    <lineage>
        <taxon>Eukaryota</taxon>
        <taxon>Fungi</taxon>
        <taxon>Dikarya</taxon>
        <taxon>Ascomycota</taxon>
        <taxon>Pezizomycotina</taxon>
        <taxon>Leotiomycetes</taxon>
        <taxon>Helotiales</taxon>
        <taxon>Hyaloscyphaceae</taxon>
        <taxon>Hyaloscypha</taxon>
    </lineage>
</organism>
<comment type="subcellular location">
    <subcellularLocation>
        <location evidence="1">Membrane</location>
        <topology evidence="1">Multi-pass membrane protein</topology>
    </subcellularLocation>
</comment>
<keyword evidence="3" id="KW-0813">Transport</keyword>
<evidence type="ECO:0000256" key="6">
    <source>
        <dbReference type="ARBA" id="ARBA00022927"/>
    </source>
</evidence>
<feature type="transmembrane region" description="Helical" evidence="10">
    <location>
        <begin position="745"/>
        <end position="763"/>
    </location>
</feature>
<feature type="compositionally biased region" description="Polar residues" evidence="9">
    <location>
        <begin position="66"/>
        <end position="85"/>
    </location>
</feature>
<dbReference type="AlphaFoldDB" id="A0A2J6PFT6"/>
<feature type="transmembrane region" description="Helical" evidence="10">
    <location>
        <begin position="363"/>
        <end position="380"/>
    </location>
</feature>
<feature type="transmembrane region" description="Helical" evidence="10">
    <location>
        <begin position="483"/>
        <end position="501"/>
    </location>
</feature>
<feature type="compositionally biased region" description="Polar residues" evidence="9">
    <location>
        <begin position="1"/>
        <end position="17"/>
    </location>
</feature>
<evidence type="ECO:0000256" key="7">
    <source>
        <dbReference type="ARBA" id="ARBA00022989"/>
    </source>
</evidence>
<comment type="similarity">
    <text evidence="2">Belongs to the oligopeptide OPT transporter family.</text>
</comment>
<keyword evidence="5" id="KW-0571">Peptide transport</keyword>
<keyword evidence="8 10" id="KW-0472">Membrane</keyword>
<evidence type="ECO:0000313" key="11">
    <source>
        <dbReference type="EMBL" id="PMD12890.1"/>
    </source>
</evidence>
<accession>A0A2J6PFT6</accession>
<name>A0A2J6PFT6_9HELO</name>
<dbReference type="InterPro" id="IPR004813">
    <property type="entry name" value="OPT"/>
</dbReference>
<keyword evidence="6" id="KW-0653">Protein transport</keyword>
<dbReference type="NCBIfam" id="TIGR00728">
    <property type="entry name" value="OPT_sfam"/>
    <property type="match status" value="1"/>
</dbReference>
<evidence type="ECO:0000256" key="8">
    <source>
        <dbReference type="ARBA" id="ARBA00023136"/>
    </source>
</evidence>
<feature type="transmembrane region" description="Helical" evidence="10">
    <location>
        <begin position="400"/>
        <end position="421"/>
    </location>
</feature>
<sequence length="872" mass="98787">MSSALPPNPHDASNPNHIQPLLTSAGRRADGDRNLDQRGTRREPPMMSYFPNCLDASDRVEKVLSTDPSSSELGSNSDASSETAVQDSRSNTSSQSVQSPKSDYEIFKEKAQAEAAAKEVTGKDAPEIPDSINELPWAVRRVVSLHDDTSLPTITFRYFLLVFIFISPGAFLTQINEYRTTSAPYSIFFVQIAASYVGDWMARYIPALEVRIPFTKWRFNTNPGPFSVKEHVLVVIAANAGAYYNLAFTPISLAEVYFGQKINSAVALFFMLAIVWTGYSYAAIAHHFLIYDPQQPWYHALCQTALFETQTKQREYPSPVSRKQTIVFFSVILGVTLWQFLPEFIFPFLSSLAFLCWVAPRSGVANFIGSGLGGMGFLNFTLDWSNINVDGMGNLFVTPWYTQVLAFAAFVVNCWILLPIAKWGKLAVWKHHLMSNDLFIQNGTRYPVELLVTPQMTLNETAYAQYGIPYVGAQQLWGMFFDYASYTSVMVWMALFGYPHIKATLAKFMERRRSRGKKSVYEQYTDPLNVIMRSYDEVPLWWYIALFLVSFIIIITLLACGFLYIPIWTYFIALLTGAVVVTPLGWLYSISNFQLPIGTTNELLYGLMVNAFPGHKSPVGASIYGSIAGDAWYRAQFLLQDQKIGHYMHIPPKAVFFSQMLGTMVGVPINYGAIRWVLDNKMQYLDGTMTDPNHQWTAQTLNSYLTSGVQYVLVVNIPSSLPFPSYAYNFIQGPRELFRQQIYRPLPYGFLIGAVSPLALYLLSKRFPKANFHLWNSTIFFCGLSNFYGNISTGYLSSIIGGFVVMYWAYRKKYELWARYNYILGAAFDSGYNFNQLLIFLFFGSVKTILMTKWWGNNPNSVERCFALPDDN</sequence>
<gene>
    <name evidence="11" type="ORF">NA56DRAFT_712653</name>
</gene>
<dbReference type="GO" id="GO:0035673">
    <property type="term" value="F:oligopeptide transmembrane transporter activity"/>
    <property type="evidence" value="ECO:0007669"/>
    <property type="project" value="InterPro"/>
</dbReference>
<evidence type="ECO:0000256" key="9">
    <source>
        <dbReference type="SAM" id="MobiDB-lite"/>
    </source>
</evidence>
<dbReference type="Pfam" id="PF03169">
    <property type="entry name" value="OPT"/>
    <property type="match status" value="1"/>
</dbReference>
<feature type="transmembrane region" description="Helical" evidence="10">
    <location>
        <begin position="185"/>
        <end position="205"/>
    </location>
</feature>
<feature type="transmembrane region" description="Helical" evidence="10">
    <location>
        <begin position="540"/>
        <end position="560"/>
    </location>
</feature>
<keyword evidence="7 10" id="KW-1133">Transmembrane helix</keyword>
<evidence type="ECO:0000313" key="12">
    <source>
        <dbReference type="Proteomes" id="UP000235672"/>
    </source>
</evidence>
<evidence type="ECO:0000256" key="3">
    <source>
        <dbReference type="ARBA" id="ARBA00022448"/>
    </source>
</evidence>
<evidence type="ECO:0000256" key="5">
    <source>
        <dbReference type="ARBA" id="ARBA00022856"/>
    </source>
</evidence>
<feature type="transmembrane region" description="Helical" evidence="10">
    <location>
        <begin position="567"/>
        <end position="588"/>
    </location>
</feature>
<keyword evidence="4 10" id="KW-0812">Transmembrane</keyword>
<dbReference type="PANTHER" id="PTHR22601">
    <property type="entry name" value="ISP4 LIKE PROTEIN"/>
    <property type="match status" value="1"/>
</dbReference>
<reference evidence="11 12" key="1">
    <citation type="submission" date="2016-05" db="EMBL/GenBank/DDBJ databases">
        <title>A degradative enzymes factory behind the ericoid mycorrhizal symbiosis.</title>
        <authorList>
            <consortium name="DOE Joint Genome Institute"/>
            <person name="Martino E."/>
            <person name="Morin E."/>
            <person name="Grelet G."/>
            <person name="Kuo A."/>
            <person name="Kohler A."/>
            <person name="Daghino S."/>
            <person name="Barry K."/>
            <person name="Choi C."/>
            <person name="Cichocki N."/>
            <person name="Clum A."/>
            <person name="Copeland A."/>
            <person name="Hainaut M."/>
            <person name="Haridas S."/>
            <person name="Labutti K."/>
            <person name="Lindquist E."/>
            <person name="Lipzen A."/>
            <person name="Khouja H.-R."/>
            <person name="Murat C."/>
            <person name="Ohm R."/>
            <person name="Olson A."/>
            <person name="Spatafora J."/>
            <person name="Veneault-Fourrey C."/>
            <person name="Henrissat B."/>
            <person name="Grigoriev I."/>
            <person name="Martin F."/>
            <person name="Perotto S."/>
        </authorList>
    </citation>
    <scope>NUCLEOTIDE SEQUENCE [LARGE SCALE GENOMIC DNA]</scope>
    <source>
        <strain evidence="11 12">UAMH 7357</strain>
    </source>
</reference>
<evidence type="ECO:0000256" key="2">
    <source>
        <dbReference type="ARBA" id="ARBA00008807"/>
    </source>
</evidence>
<feature type="compositionally biased region" description="Basic and acidic residues" evidence="9">
    <location>
        <begin position="27"/>
        <end position="44"/>
    </location>
</feature>
<dbReference type="GO" id="GO:0015031">
    <property type="term" value="P:protein transport"/>
    <property type="evidence" value="ECO:0007669"/>
    <property type="project" value="UniProtKB-KW"/>
</dbReference>
<dbReference type="GO" id="GO:0016020">
    <property type="term" value="C:membrane"/>
    <property type="evidence" value="ECO:0007669"/>
    <property type="project" value="UniProtKB-SubCell"/>
</dbReference>
<dbReference type="OrthoDB" id="9986677at2759"/>
<feature type="transmembrane region" description="Helical" evidence="10">
    <location>
        <begin position="822"/>
        <end position="843"/>
    </location>
</feature>